<sequence length="914" mass="104523">MTARTSSQPLPAKENALFKKILKCYEHKQYKNGLKFAKQILSNPKFSEHGETLAMKGLTLNCLGRKEAAYEYVRRGLRNDLKSHVCWHVYGLLQRSDHKYDEAIKCYRNALKWDKDNIQILRDLSLLQIQMRDIEGYRDTRSQLLHLRPTQRASWIGYAMAYHLLGDYEIAANILEEFRKTTANAQNKGAHRTNNSKTTVDYEQSELILYQVMVYKEGGFYDEALEHLNKYGDNEVCDKLAVHEYKAELLLKLKKSTEAAKILRENLIARNPENTSYYKQLEVALGLSEADIGDTNNNKNETNHGEDHIGKSNLSSNGNTAIDCSDVFRNDHEEAKLKLYQEFQELYPKAQMPFRMPLTFIMDEAKFEKHAESYIKKSLRKGQPALFRDLKSLYALPKKCSFSSGGDFGAKSQSISFTSSSPPSSLFTNKYLQQPLFKRQVIEKLFLKYHDNLLNHGYFESADSSDGLEDATTILWVDYYLAQHFDYLGNYEEALKFINEALSHTPTLIELYVLKGKIYKHAGNIEEAVFCIEEAQSLDTADRYLNSKCAKYLLRANRIRDAEEMCSKFTREGVSASDNLNEMQCMWYQNEAAQAYQRLGKWGDSLKKCIEIDRHFAEITEDQFDFYTYCMRKMTLRSYMGLLRLEDVLKSHKFYFDAAKTAIEVYLGLYDKPLGDEEIGENINPQGVSASEFKKMMSKQRKAKKKAEAKKEQGPVSASSATLSSSVTTTTTASPLSTATTVNSGNINLLNSSETNSHHQNHEQPNHSHPLNSNSSGSLPNSGEKSDANSSVAANSGKETTGGEMFNEKLIPSKLERPENPLEEAIKFLKPLQLLVKNNISTHLMAFEIYYRKEKVMLMLQSLKRAINLNPNHPIVHKQIALFNDFVEKNQEKHSQPIREVLKLEMNRILNVNL</sequence>
<feature type="repeat" description="TPR" evidence="3">
    <location>
        <begin position="84"/>
        <end position="117"/>
    </location>
</feature>
<feature type="region of interest" description="Disordered" evidence="4">
    <location>
        <begin position="681"/>
        <end position="807"/>
    </location>
</feature>
<dbReference type="eggNOG" id="KOG1156">
    <property type="taxonomic scope" value="Eukaryota"/>
</dbReference>
<dbReference type="GO" id="GO:0031415">
    <property type="term" value="C:NatA complex"/>
    <property type="evidence" value="ECO:0007669"/>
    <property type="project" value="TreeGrafter"/>
</dbReference>
<dbReference type="OrthoDB" id="10263032at2759"/>
<dbReference type="OMA" id="HTAINYD"/>
<feature type="compositionally biased region" description="Basic and acidic residues" evidence="4">
    <location>
        <begin position="301"/>
        <end position="310"/>
    </location>
</feature>
<feature type="compositionally biased region" description="Low complexity" evidence="4">
    <location>
        <begin position="767"/>
        <end position="783"/>
    </location>
</feature>
<keyword evidence="1" id="KW-0677">Repeat</keyword>
<dbReference type="KEGG" id="tut:107368830"/>
<feature type="compositionally biased region" description="Basic residues" evidence="4">
    <location>
        <begin position="696"/>
        <end position="708"/>
    </location>
</feature>
<evidence type="ECO:0000256" key="2">
    <source>
        <dbReference type="ARBA" id="ARBA00022803"/>
    </source>
</evidence>
<evidence type="ECO:0000256" key="1">
    <source>
        <dbReference type="ARBA" id="ARBA00022737"/>
    </source>
</evidence>
<dbReference type="HOGENOM" id="CLU_006686_0_0_1"/>
<evidence type="ECO:0000256" key="4">
    <source>
        <dbReference type="SAM" id="MobiDB-lite"/>
    </source>
</evidence>
<organism evidence="5 6">
    <name type="scientific">Tetranychus urticae</name>
    <name type="common">Two-spotted spider mite</name>
    <dbReference type="NCBI Taxonomy" id="32264"/>
    <lineage>
        <taxon>Eukaryota</taxon>
        <taxon>Metazoa</taxon>
        <taxon>Ecdysozoa</taxon>
        <taxon>Arthropoda</taxon>
        <taxon>Chelicerata</taxon>
        <taxon>Arachnida</taxon>
        <taxon>Acari</taxon>
        <taxon>Acariformes</taxon>
        <taxon>Trombidiformes</taxon>
        <taxon>Prostigmata</taxon>
        <taxon>Eleutherengona</taxon>
        <taxon>Raphignathae</taxon>
        <taxon>Tetranychoidea</taxon>
        <taxon>Tetranychidae</taxon>
        <taxon>Tetranychus</taxon>
    </lineage>
</organism>
<dbReference type="InterPro" id="IPR021183">
    <property type="entry name" value="NatA_aux_su"/>
</dbReference>
<proteinExistence type="predicted"/>
<feature type="compositionally biased region" description="Polar residues" evidence="4">
    <location>
        <begin position="742"/>
        <end position="755"/>
    </location>
</feature>
<dbReference type="PROSITE" id="PS50005">
    <property type="entry name" value="TPR"/>
    <property type="match status" value="1"/>
</dbReference>
<gene>
    <name evidence="5" type="primary">107368830</name>
</gene>
<dbReference type="Pfam" id="PF12569">
    <property type="entry name" value="NatA_aux_su"/>
    <property type="match status" value="3"/>
</dbReference>
<evidence type="ECO:0000313" key="6">
    <source>
        <dbReference type="Proteomes" id="UP000015104"/>
    </source>
</evidence>
<keyword evidence="6" id="KW-1185">Reference proteome</keyword>
<dbReference type="Gene3D" id="1.25.40.1010">
    <property type="match status" value="1"/>
</dbReference>
<dbReference type="InterPro" id="IPR011990">
    <property type="entry name" value="TPR-like_helical_dom_sf"/>
</dbReference>
<evidence type="ECO:0000256" key="3">
    <source>
        <dbReference type="PROSITE-ProRule" id="PRU00339"/>
    </source>
</evidence>
<dbReference type="EMBL" id="CAEY01000734">
    <property type="status" value="NOT_ANNOTATED_CDS"/>
    <property type="molecule type" value="Genomic_DNA"/>
</dbReference>
<accession>T1KZ20</accession>
<keyword evidence="2 3" id="KW-0802">TPR repeat</keyword>
<reference evidence="6" key="1">
    <citation type="submission" date="2011-08" db="EMBL/GenBank/DDBJ databases">
        <authorList>
            <person name="Rombauts S."/>
        </authorList>
    </citation>
    <scope>NUCLEOTIDE SEQUENCE</scope>
    <source>
        <strain evidence="6">London</strain>
    </source>
</reference>
<dbReference type="SMART" id="SM00028">
    <property type="entry name" value="TPR"/>
    <property type="match status" value="6"/>
</dbReference>
<dbReference type="AlphaFoldDB" id="T1KZ20"/>
<feature type="compositionally biased region" description="Basic and acidic residues" evidence="4">
    <location>
        <begin position="756"/>
        <end position="766"/>
    </location>
</feature>
<dbReference type="SUPFAM" id="SSF48452">
    <property type="entry name" value="TPR-like"/>
    <property type="match status" value="1"/>
</dbReference>
<dbReference type="EnsemblMetazoa" id="tetur28g00040.1">
    <property type="protein sequence ID" value="tetur28g00040.1"/>
    <property type="gene ID" value="tetur28g00040"/>
</dbReference>
<protein>
    <submittedName>
        <fullName evidence="5">Uncharacterized protein</fullName>
    </submittedName>
</protein>
<dbReference type="PIRSF" id="PIRSF000422">
    <property type="entry name" value="N-terminal-AcTrfase-A_aux_su"/>
    <property type="match status" value="1"/>
</dbReference>
<dbReference type="Proteomes" id="UP000015104">
    <property type="component" value="Unassembled WGS sequence"/>
</dbReference>
<name>T1KZ20_TETUR</name>
<dbReference type="PANTHER" id="PTHR22767:SF2">
    <property type="entry name" value="N(ALPHA)-ACETYLTRANSFERASE 15_16, ISOFORM A"/>
    <property type="match status" value="1"/>
</dbReference>
<dbReference type="Pfam" id="PF13181">
    <property type="entry name" value="TPR_8"/>
    <property type="match status" value="1"/>
</dbReference>
<feature type="compositionally biased region" description="Polar residues" evidence="4">
    <location>
        <begin position="788"/>
        <end position="799"/>
    </location>
</feature>
<feature type="compositionally biased region" description="Low complexity" evidence="4">
    <location>
        <begin position="715"/>
        <end position="741"/>
    </location>
</feature>
<dbReference type="InterPro" id="IPR019734">
    <property type="entry name" value="TPR_rpt"/>
</dbReference>
<dbReference type="STRING" id="32264.T1KZ20"/>
<evidence type="ECO:0000313" key="5">
    <source>
        <dbReference type="EnsemblMetazoa" id="tetur28g00040.1"/>
    </source>
</evidence>
<dbReference type="PANTHER" id="PTHR22767">
    <property type="entry name" value="N-TERMINAL ACETYLTRANSFERASE-RELATED"/>
    <property type="match status" value="1"/>
</dbReference>
<reference evidence="5" key="2">
    <citation type="submission" date="2015-06" db="UniProtKB">
        <authorList>
            <consortium name="EnsemblMetazoa"/>
        </authorList>
    </citation>
    <scope>IDENTIFICATION</scope>
</reference>
<dbReference type="Gene3D" id="1.25.40.1040">
    <property type="match status" value="1"/>
</dbReference>
<feature type="region of interest" description="Disordered" evidence="4">
    <location>
        <begin position="295"/>
        <end position="315"/>
    </location>
</feature>